<dbReference type="GO" id="GO:0007409">
    <property type="term" value="P:axonogenesis"/>
    <property type="evidence" value="ECO:0007669"/>
    <property type="project" value="TreeGrafter"/>
</dbReference>
<dbReference type="SMART" id="SM00132">
    <property type="entry name" value="LIM"/>
    <property type="match status" value="1"/>
</dbReference>
<sequence>MSAILDQQQQQQQLNLPICVNCRQPILDPFILRLHPDLEFHIGCIKCSECGIPLDERSGSAFLRDGKIFCREDYNRKFIRFFILSIKNRLRLFSYLSNKSFMFCLLAPHFLLLFNKFVYLFTSV</sequence>
<dbReference type="PANTHER" id="PTHR24204">
    <property type="entry name" value="INSULIN GENE ENHANCER PROTEIN"/>
    <property type="match status" value="1"/>
</dbReference>
<dbReference type="Proteomes" id="UP000887563">
    <property type="component" value="Unplaced"/>
</dbReference>
<keyword evidence="6" id="KW-0812">Transmembrane</keyword>
<dbReference type="Pfam" id="PF00412">
    <property type="entry name" value="LIM"/>
    <property type="match status" value="1"/>
</dbReference>
<dbReference type="PROSITE" id="PS50023">
    <property type="entry name" value="LIM_DOMAIN_2"/>
    <property type="match status" value="1"/>
</dbReference>
<dbReference type="WBParaSite" id="Minc3s02097g28258">
    <property type="protein sequence ID" value="Minc3s02097g28258"/>
    <property type="gene ID" value="Minc3s02097g28258"/>
</dbReference>
<keyword evidence="4 5" id="KW-0440">LIM domain</keyword>
<dbReference type="InterPro" id="IPR047169">
    <property type="entry name" value="ISL1/2-like"/>
</dbReference>
<feature type="transmembrane region" description="Helical" evidence="6">
    <location>
        <begin position="101"/>
        <end position="121"/>
    </location>
</feature>
<feature type="domain" description="LIM zinc-binding" evidence="7">
    <location>
        <begin position="17"/>
        <end position="80"/>
    </location>
</feature>
<dbReference type="Gene3D" id="2.10.110.10">
    <property type="entry name" value="Cysteine Rich Protein"/>
    <property type="match status" value="1"/>
</dbReference>
<dbReference type="AlphaFoldDB" id="A0A914MKR3"/>
<protein>
    <submittedName>
        <fullName evidence="9">LIM zinc-binding domain-containing protein</fullName>
    </submittedName>
</protein>
<evidence type="ECO:0000256" key="1">
    <source>
        <dbReference type="ARBA" id="ARBA00004123"/>
    </source>
</evidence>
<evidence type="ECO:0000256" key="5">
    <source>
        <dbReference type="PROSITE-ProRule" id="PRU00125"/>
    </source>
</evidence>
<keyword evidence="3 5" id="KW-0862">Zinc</keyword>
<name>A0A914MKR3_MELIC</name>
<dbReference type="SUPFAM" id="SSF57716">
    <property type="entry name" value="Glucocorticoid receptor-like (DNA-binding domain)"/>
    <property type="match status" value="1"/>
</dbReference>
<accession>A0A914MKR3</accession>
<proteinExistence type="predicted"/>
<comment type="subcellular location">
    <subcellularLocation>
        <location evidence="1">Nucleus</location>
    </subcellularLocation>
</comment>
<organism evidence="8 9">
    <name type="scientific">Meloidogyne incognita</name>
    <name type="common">Southern root-knot nematode worm</name>
    <name type="synonym">Oxyuris incognita</name>
    <dbReference type="NCBI Taxonomy" id="6306"/>
    <lineage>
        <taxon>Eukaryota</taxon>
        <taxon>Metazoa</taxon>
        <taxon>Ecdysozoa</taxon>
        <taxon>Nematoda</taxon>
        <taxon>Chromadorea</taxon>
        <taxon>Rhabditida</taxon>
        <taxon>Tylenchina</taxon>
        <taxon>Tylenchomorpha</taxon>
        <taxon>Tylenchoidea</taxon>
        <taxon>Meloidogynidae</taxon>
        <taxon>Meloidogyninae</taxon>
        <taxon>Meloidogyne</taxon>
        <taxon>Meloidogyne incognita group</taxon>
    </lineage>
</organism>
<dbReference type="InterPro" id="IPR001781">
    <property type="entry name" value="Znf_LIM"/>
</dbReference>
<dbReference type="GO" id="GO:0045944">
    <property type="term" value="P:positive regulation of transcription by RNA polymerase II"/>
    <property type="evidence" value="ECO:0007669"/>
    <property type="project" value="InterPro"/>
</dbReference>
<dbReference type="GO" id="GO:0046872">
    <property type="term" value="F:metal ion binding"/>
    <property type="evidence" value="ECO:0007669"/>
    <property type="project" value="UniProtKB-KW"/>
</dbReference>
<dbReference type="GO" id="GO:0048665">
    <property type="term" value="P:neuron fate specification"/>
    <property type="evidence" value="ECO:0007669"/>
    <property type="project" value="InterPro"/>
</dbReference>
<evidence type="ECO:0000259" key="7">
    <source>
        <dbReference type="PROSITE" id="PS50023"/>
    </source>
</evidence>
<keyword evidence="2 5" id="KW-0479">Metal-binding</keyword>
<reference evidence="9" key="1">
    <citation type="submission" date="2022-11" db="UniProtKB">
        <authorList>
            <consortium name="WormBaseParasite"/>
        </authorList>
    </citation>
    <scope>IDENTIFICATION</scope>
</reference>
<evidence type="ECO:0000313" key="8">
    <source>
        <dbReference type="Proteomes" id="UP000887563"/>
    </source>
</evidence>
<keyword evidence="8" id="KW-1185">Reference proteome</keyword>
<dbReference type="GO" id="GO:0000981">
    <property type="term" value="F:DNA-binding transcription factor activity, RNA polymerase II-specific"/>
    <property type="evidence" value="ECO:0007669"/>
    <property type="project" value="InterPro"/>
</dbReference>
<dbReference type="PROSITE" id="PS00478">
    <property type="entry name" value="LIM_DOMAIN_1"/>
    <property type="match status" value="1"/>
</dbReference>
<evidence type="ECO:0000256" key="3">
    <source>
        <dbReference type="ARBA" id="ARBA00022833"/>
    </source>
</evidence>
<keyword evidence="6" id="KW-0472">Membrane</keyword>
<dbReference type="GO" id="GO:0005634">
    <property type="term" value="C:nucleus"/>
    <property type="evidence" value="ECO:0007669"/>
    <property type="project" value="UniProtKB-SubCell"/>
</dbReference>
<keyword evidence="6" id="KW-1133">Transmembrane helix</keyword>
<evidence type="ECO:0000313" key="9">
    <source>
        <dbReference type="WBParaSite" id="Minc3s02097g28258"/>
    </source>
</evidence>
<evidence type="ECO:0000256" key="2">
    <source>
        <dbReference type="ARBA" id="ARBA00022723"/>
    </source>
</evidence>
<dbReference type="PANTHER" id="PTHR24204:SF8">
    <property type="entry name" value="TAILUP, ISOFORM A"/>
    <property type="match status" value="1"/>
</dbReference>
<evidence type="ECO:0000256" key="6">
    <source>
        <dbReference type="SAM" id="Phobius"/>
    </source>
</evidence>
<evidence type="ECO:0000256" key="4">
    <source>
        <dbReference type="ARBA" id="ARBA00023038"/>
    </source>
</evidence>